<keyword evidence="2 7" id="KW-0813">Transport</keyword>
<dbReference type="Pfam" id="PF07715">
    <property type="entry name" value="Plug"/>
    <property type="match status" value="1"/>
</dbReference>
<comment type="similarity">
    <text evidence="7">Belongs to the TonB-dependent receptor family.</text>
</comment>
<keyword evidence="4 7" id="KW-0812">Transmembrane</keyword>
<evidence type="ECO:0000256" key="1">
    <source>
        <dbReference type="ARBA" id="ARBA00004571"/>
    </source>
</evidence>
<dbReference type="InterPro" id="IPR039426">
    <property type="entry name" value="TonB-dep_rcpt-like"/>
</dbReference>
<dbReference type="SUPFAM" id="SSF49464">
    <property type="entry name" value="Carboxypeptidase regulatory domain-like"/>
    <property type="match status" value="1"/>
</dbReference>
<organism evidence="9 10">
    <name type="scientific">Sphingobacterium anhuiense</name>
    <dbReference type="NCBI Taxonomy" id="493780"/>
    <lineage>
        <taxon>Bacteria</taxon>
        <taxon>Pseudomonadati</taxon>
        <taxon>Bacteroidota</taxon>
        <taxon>Sphingobacteriia</taxon>
        <taxon>Sphingobacteriales</taxon>
        <taxon>Sphingobacteriaceae</taxon>
        <taxon>Sphingobacterium</taxon>
    </lineage>
</organism>
<dbReference type="EMBL" id="JBHUPE010000007">
    <property type="protein sequence ID" value="MFD2905657.1"/>
    <property type="molecule type" value="Genomic_DNA"/>
</dbReference>
<name>A0ABW5Z1B4_9SPHI</name>
<evidence type="ECO:0000313" key="10">
    <source>
        <dbReference type="Proteomes" id="UP001597509"/>
    </source>
</evidence>
<dbReference type="Gene3D" id="2.60.40.1120">
    <property type="entry name" value="Carboxypeptidase-like, regulatory domain"/>
    <property type="match status" value="1"/>
</dbReference>
<reference evidence="10" key="1">
    <citation type="journal article" date="2019" name="Int. J. Syst. Evol. Microbiol.">
        <title>The Global Catalogue of Microorganisms (GCM) 10K type strain sequencing project: providing services to taxonomists for standard genome sequencing and annotation.</title>
        <authorList>
            <consortium name="The Broad Institute Genomics Platform"/>
            <consortium name="The Broad Institute Genome Sequencing Center for Infectious Disease"/>
            <person name="Wu L."/>
            <person name="Ma J."/>
        </authorList>
    </citation>
    <scope>NUCLEOTIDE SEQUENCE [LARGE SCALE GENOMIC DNA]</scope>
    <source>
        <strain evidence="10">KCTC 22209</strain>
    </source>
</reference>
<evidence type="ECO:0000256" key="2">
    <source>
        <dbReference type="ARBA" id="ARBA00022448"/>
    </source>
</evidence>
<dbReference type="InterPro" id="IPR036942">
    <property type="entry name" value="Beta-barrel_TonB_sf"/>
</dbReference>
<dbReference type="Gene3D" id="2.170.130.10">
    <property type="entry name" value="TonB-dependent receptor, plug domain"/>
    <property type="match status" value="1"/>
</dbReference>
<feature type="domain" description="TonB-dependent receptor plug" evidence="8">
    <location>
        <begin position="132"/>
        <end position="254"/>
    </location>
</feature>
<dbReference type="PROSITE" id="PS52016">
    <property type="entry name" value="TONB_DEPENDENT_REC_3"/>
    <property type="match status" value="1"/>
</dbReference>
<dbReference type="InterPro" id="IPR012910">
    <property type="entry name" value="Plug_dom"/>
</dbReference>
<evidence type="ECO:0000313" key="9">
    <source>
        <dbReference type="EMBL" id="MFD2905657.1"/>
    </source>
</evidence>
<comment type="subcellular location">
    <subcellularLocation>
        <location evidence="1 7">Cell outer membrane</location>
        <topology evidence="1 7">Multi-pass membrane protein</topology>
    </subcellularLocation>
</comment>
<proteinExistence type="inferred from homology"/>
<evidence type="ECO:0000256" key="7">
    <source>
        <dbReference type="PROSITE-ProRule" id="PRU01360"/>
    </source>
</evidence>
<dbReference type="SUPFAM" id="SSF56935">
    <property type="entry name" value="Porins"/>
    <property type="match status" value="1"/>
</dbReference>
<keyword evidence="6 7" id="KW-0998">Cell outer membrane</keyword>
<sequence>MNKFLLFVVFSCVQLTSYAQETITLKGKVLDSKTQSPILGATVFIESTAVGESTGVVGQIQQSALGAVTDNAGNFTLTVPTDVKYFTVSFVGYQNKQVQVAKVYNTIFLEATDNALEEVIVTGYTNISKVKNTTAYNKLKLDDIKQTGVSSVDQLLEGQVAGLQLSNLNGGPNSAPKIRIRGTVSLNGTQDPLWVIDGLPIEGTALPNTFDKDNLNNLSNLPIAGINPDDIADITVLKDAAATSIYGARAANGVIVITTKKGKKGPTQVSVSANSFVTQKPDFTKLNLMNASEKVDFELGMANRSDLTYRADRGAIARLLSTNNELDAYRQYGLTGLSKTTQDAISQLRNQNHNWGDELYRTALNQQYTAAISGGSDGHDFYLSGGFYDEKATTKGVDMRRYSLTLNNNFKISNKLKAGINLLGSSTDRNNFIQDRDAFTNPNTYARTVNPYLMPRDAQGNYVYDPDIEGYAKDTYVPFNALEERANTSYNLNNKSLKAIANVTYQVLPSLSLRTELGLQFEESGTERFADKESYNTRKFREQTRYYDSVSKKYKYFLPDGGTVQNDKNSIFQYNWKSFAQFSRNFNDHHDIEIMAGTELRRSKNTGIMTRGFGFNPKTLTNENIIFPNNTYFNDNRFRQYSKAIGENSYASFYANASYSYDRKYNVHGSIRYDGSNMFGVDPKYRFLPIWSLSGSWNAKEENFLKDQEWISNLKFRGSYGIQGNIDRNTYPFIIGVYGNGSLLPGTSEENIVVNAPANDKLRWERTQSWNAGFDFGILKNRVQFTVDYYNRTSTDLIGTSDLPLENGFPNVSRNWASVNNDGIELSISSQNIVRDRFSWSTDFNIAQNRNKLKRVMANPKAYNVDARAGYPINAMYVIETAGLDADGLPQFYNDQGAVVSYEDFYQLYDPYADFMPGYLVSSPLTNSEFQNKFKYKGSLDPKFVGGMTNRFRYANFDLAVSVVFNIDQWMRRSPTYNPAIVDRGSNYTKDVLQALTPGSKEFIAIGSTNAEVTDRWMAYSWMNDNDPSNSFKYLDIWSKKMSYLRVNSIRLGYTLPKSVASKVQASNIRFNIEGRNLFVFGNNYDGYFDPETYGNNYAQPISKSFAFGLTASF</sequence>
<dbReference type="Proteomes" id="UP001597509">
    <property type="component" value="Unassembled WGS sequence"/>
</dbReference>
<keyword evidence="3 7" id="KW-1134">Transmembrane beta strand</keyword>
<dbReference type="RefSeq" id="WP_380922395.1">
    <property type="nucleotide sequence ID" value="NZ_JBHUPE010000007.1"/>
</dbReference>
<dbReference type="InterPro" id="IPR037066">
    <property type="entry name" value="Plug_dom_sf"/>
</dbReference>
<dbReference type="InterPro" id="IPR023996">
    <property type="entry name" value="TonB-dep_OMP_SusC/RagA"/>
</dbReference>
<evidence type="ECO:0000259" key="8">
    <source>
        <dbReference type="Pfam" id="PF07715"/>
    </source>
</evidence>
<keyword evidence="5 7" id="KW-0472">Membrane</keyword>
<dbReference type="NCBIfam" id="TIGR04056">
    <property type="entry name" value="OMP_RagA_SusC"/>
    <property type="match status" value="1"/>
</dbReference>
<evidence type="ECO:0000256" key="3">
    <source>
        <dbReference type="ARBA" id="ARBA00022452"/>
    </source>
</evidence>
<evidence type="ECO:0000256" key="4">
    <source>
        <dbReference type="ARBA" id="ARBA00022692"/>
    </source>
</evidence>
<dbReference type="NCBIfam" id="TIGR04057">
    <property type="entry name" value="SusC_RagA_signa"/>
    <property type="match status" value="1"/>
</dbReference>
<comment type="caution">
    <text evidence="9">The sequence shown here is derived from an EMBL/GenBank/DDBJ whole genome shotgun (WGS) entry which is preliminary data.</text>
</comment>
<dbReference type="InterPro" id="IPR023997">
    <property type="entry name" value="TonB-dep_OMP_SusC/RagA_CS"/>
</dbReference>
<evidence type="ECO:0000256" key="6">
    <source>
        <dbReference type="ARBA" id="ARBA00023237"/>
    </source>
</evidence>
<protein>
    <submittedName>
        <fullName evidence="9">SusC/RagA family TonB-linked outer membrane protein</fullName>
    </submittedName>
</protein>
<evidence type="ECO:0000256" key="5">
    <source>
        <dbReference type="ARBA" id="ARBA00023136"/>
    </source>
</evidence>
<keyword evidence="10" id="KW-1185">Reference proteome</keyword>
<gene>
    <name evidence="9" type="ORF">ACFS6I_17145</name>
</gene>
<accession>A0ABW5Z1B4</accession>
<dbReference type="Pfam" id="PF13715">
    <property type="entry name" value="CarbopepD_reg_2"/>
    <property type="match status" value="1"/>
</dbReference>
<dbReference type="Gene3D" id="2.40.170.20">
    <property type="entry name" value="TonB-dependent receptor, beta-barrel domain"/>
    <property type="match status" value="1"/>
</dbReference>
<dbReference type="InterPro" id="IPR008969">
    <property type="entry name" value="CarboxyPept-like_regulatory"/>
</dbReference>